<comment type="subcellular location">
    <subcellularLocation>
        <location evidence="1">Cell membrane</location>
        <topology evidence="1">Multi-pass membrane protein</topology>
    </subcellularLocation>
    <subcellularLocation>
        <location evidence="7">Membrane</location>
        <topology evidence="7">Multi-pass membrane protein</topology>
    </subcellularLocation>
</comment>
<feature type="transmembrane region" description="Helical" evidence="8">
    <location>
        <begin position="140"/>
        <end position="160"/>
    </location>
</feature>
<feature type="transmembrane region" description="Helical" evidence="8">
    <location>
        <begin position="368"/>
        <end position="390"/>
    </location>
</feature>
<dbReference type="Proteomes" id="UP000230842">
    <property type="component" value="Unassembled WGS sequence"/>
</dbReference>
<comment type="caution">
    <text evidence="10">The sequence shown here is derived from an EMBL/GenBank/DDBJ whole genome shotgun (WGS) entry which is preliminary data.</text>
</comment>
<keyword evidence="3" id="KW-1003">Cell membrane</keyword>
<feature type="transmembrane region" description="Helical" evidence="8">
    <location>
        <begin position="247"/>
        <end position="266"/>
    </location>
</feature>
<feature type="transmembrane region" description="Helical" evidence="8">
    <location>
        <begin position="83"/>
        <end position="104"/>
    </location>
</feature>
<dbReference type="InterPro" id="IPR050586">
    <property type="entry name" value="CPA3_Na-H_Antiporter_D"/>
</dbReference>
<proteinExistence type="inferred from homology"/>
<feature type="transmembrane region" description="Helical" evidence="8">
    <location>
        <begin position="332"/>
        <end position="356"/>
    </location>
</feature>
<name>A0A0B2BNC1_9ACTN</name>
<evidence type="ECO:0000256" key="2">
    <source>
        <dbReference type="ARBA" id="ARBA00005346"/>
    </source>
</evidence>
<feature type="transmembrane region" description="Helical" evidence="8">
    <location>
        <begin position="172"/>
        <end position="193"/>
    </location>
</feature>
<feature type="transmembrane region" description="Helical" evidence="8">
    <location>
        <begin position="116"/>
        <end position="134"/>
    </location>
</feature>
<dbReference type="NCBIfam" id="NF009308">
    <property type="entry name" value="PRK12665.1"/>
    <property type="match status" value="1"/>
</dbReference>
<dbReference type="GO" id="GO:0005886">
    <property type="term" value="C:plasma membrane"/>
    <property type="evidence" value="ECO:0007669"/>
    <property type="project" value="UniProtKB-SubCell"/>
</dbReference>
<dbReference type="PRINTS" id="PR01437">
    <property type="entry name" value="NUOXDRDTASE4"/>
</dbReference>
<feature type="transmembrane region" description="Helical" evidence="8">
    <location>
        <begin position="6"/>
        <end position="28"/>
    </location>
</feature>
<evidence type="ECO:0000256" key="5">
    <source>
        <dbReference type="ARBA" id="ARBA00022989"/>
    </source>
</evidence>
<feature type="transmembrane region" description="Helical" evidence="8">
    <location>
        <begin position="37"/>
        <end position="57"/>
    </location>
</feature>
<comment type="similarity">
    <text evidence="2">Belongs to the CPA3 antiporters (TC 2.A.63) subunit D family.</text>
</comment>
<keyword evidence="11" id="KW-1185">Reference proteome</keyword>
<dbReference type="AlphaFoldDB" id="A0A0B2BNC1"/>
<dbReference type="OrthoDB" id="9768329at2"/>
<evidence type="ECO:0000256" key="4">
    <source>
        <dbReference type="ARBA" id="ARBA00022692"/>
    </source>
</evidence>
<dbReference type="EMBL" id="PGEZ01000001">
    <property type="protein sequence ID" value="PJJ57215.1"/>
    <property type="molecule type" value="Genomic_DNA"/>
</dbReference>
<evidence type="ECO:0000256" key="3">
    <source>
        <dbReference type="ARBA" id="ARBA00022475"/>
    </source>
</evidence>
<feature type="transmembrane region" description="Helical" evidence="8">
    <location>
        <begin position="489"/>
        <end position="514"/>
    </location>
</feature>
<keyword evidence="6 8" id="KW-0472">Membrane</keyword>
<keyword evidence="5 8" id="KW-1133">Transmembrane helix</keyword>
<dbReference type="GO" id="GO:0042773">
    <property type="term" value="P:ATP synthesis coupled electron transport"/>
    <property type="evidence" value="ECO:0007669"/>
    <property type="project" value="InterPro"/>
</dbReference>
<feature type="transmembrane region" description="Helical" evidence="8">
    <location>
        <begin position="213"/>
        <end position="235"/>
    </location>
</feature>
<evidence type="ECO:0000256" key="7">
    <source>
        <dbReference type="RuleBase" id="RU000320"/>
    </source>
</evidence>
<evidence type="ECO:0000256" key="6">
    <source>
        <dbReference type="ARBA" id="ARBA00023136"/>
    </source>
</evidence>
<feature type="domain" description="NADH:quinone oxidoreductase/Mrp antiporter transmembrane" evidence="9">
    <location>
        <begin position="136"/>
        <end position="418"/>
    </location>
</feature>
<dbReference type="Pfam" id="PF00361">
    <property type="entry name" value="Proton_antipo_M"/>
    <property type="match status" value="1"/>
</dbReference>
<reference evidence="10 11" key="1">
    <citation type="submission" date="2017-11" db="EMBL/GenBank/DDBJ databases">
        <title>Genomic Encyclopedia of Archaeal and Bacterial Type Strains, Phase II (KMG-II): From Individual Species to Whole Genera.</title>
        <authorList>
            <person name="Goeker M."/>
        </authorList>
    </citation>
    <scope>NUCLEOTIDE SEQUENCE [LARGE SCALE GENOMIC DNA]</scope>
    <source>
        <strain evidence="10 11">DSM 27763</strain>
    </source>
</reference>
<evidence type="ECO:0000313" key="10">
    <source>
        <dbReference type="EMBL" id="PJJ57215.1"/>
    </source>
</evidence>
<accession>A0A0B2BNC1</accession>
<organism evidence="10 11">
    <name type="scientific">Mumia flava</name>
    <dbReference type="NCBI Taxonomy" id="1348852"/>
    <lineage>
        <taxon>Bacteria</taxon>
        <taxon>Bacillati</taxon>
        <taxon>Actinomycetota</taxon>
        <taxon>Actinomycetes</taxon>
        <taxon>Propionibacteriales</taxon>
        <taxon>Nocardioidaceae</taxon>
        <taxon>Mumia</taxon>
    </lineage>
</organism>
<dbReference type="InterPro" id="IPR003918">
    <property type="entry name" value="NADH_UbQ_OxRdtase"/>
</dbReference>
<keyword evidence="4 7" id="KW-0812">Transmembrane</keyword>
<gene>
    <name evidence="10" type="ORF">CLV56_1439</name>
</gene>
<dbReference type="RefSeq" id="WP_039341659.1">
    <property type="nucleotide sequence ID" value="NZ_PGEZ01000001.1"/>
</dbReference>
<evidence type="ECO:0000313" key="11">
    <source>
        <dbReference type="Proteomes" id="UP000230842"/>
    </source>
</evidence>
<evidence type="ECO:0000256" key="1">
    <source>
        <dbReference type="ARBA" id="ARBA00004651"/>
    </source>
</evidence>
<sequence length="541" mass="56443">MTVDSATSYLIPLPVLLPLLAAGLCLVLGHHARAQRVISFAALSTVVVIAGILVVAADRHGPQVVNVGGWPSRMGIVLVADRLSALLLLVSAIVTLCVLAYSVGQGIIEFGRDTPLSVFYPTYLVLVAGVSNAFLSGDLFNLYVGFEVLLAASYVLITLGGTGPRIRSGTTYVVVAVLSSVLFLVAIAATYAATGTVNLADLAVKLQEVPPGVRLVLQTLLLVAFAVKAAVFPLSTWLPDSYPTAPAPVTAVFAGLLTKVGVYAIMRTQTLLFPDSPLSSLLMWAALATMLIGILGAVAQSDIKRMLSFTLISHIGFLVFGVALATEAGLSGAIFYIVHHITIQTTLFLVTGLIEIRGASTSLEHLGGLARAAPFLAILFFLPAMNLAGIPPFSGFLGKVALMQAGVDQAGWLTYVLVAGGLATSLLTLYAIAKTWNRAFWKPRAEVPPEAAMTSGTKSGAPWGQRVPAAALDADRPEEVGTAVRRLPLAMVAPTVALVVAGTAITLVAGPLLAVTDRAAEQLRHREPYVTAVLDDGSGVP</sequence>
<protein>
    <submittedName>
        <fullName evidence="10">Multicomponent Na+:H+ antiporter subunit D</fullName>
    </submittedName>
</protein>
<feature type="transmembrane region" description="Helical" evidence="8">
    <location>
        <begin position="410"/>
        <end position="433"/>
    </location>
</feature>
<evidence type="ECO:0000259" key="9">
    <source>
        <dbReference type="Pfam" id="PF00361"/>
    </source>
</evidence>
<dbReference type="GO" id="GO:0008137">
    <property type="term" value="F:NADH dehydrogenase (ubiquinone) activity"/>
    <property type="evidence" value="ECO:0007669"/>
    <property type="project" value="InterPro"/>
</dbReference>
<feature type="transmembrane region" description="Helical" evidence="8">
    <location>
        <begin position="278"/>
        <end position="299"/>
    </location>
</feature>
<evidence type="ECO:0000256" key="8">
    <source>
        <dbReference type="SAM" id="Phobius"/>
    </source>
</evidence>
<dbReference type="PANTHER" id="PTHR42703">
    <property type="entry name" value="NADH DEHYDROGENASE"/>
    <property type="match status" value="1"/>
</dbReference>
<dbReference type="InterPro" id="IPR001750">
    <property type="entry name" value="ND/Mrp_TM"/>
</dbReference>
<feature type="transmembrane region" description="Helical" evidence="8">
    <location>
        <begin position="306"/>
        <end position="326"/>
    </location>
</feature>
<dbReference type="PANTHER" id="PTHR42703:SF1">
    <property type="entry name" value="NA(+)_H(+) ANTIPORTER SUBUNIT D1"/>
    <property type="match status" value="1"/>
</dbReference>